<dbReference type="Pfam" id="PF09900">
    <property type="entry name" value="DUF2127"/>
    <property type="match status" value="1"/>
</dbReference>
<accession>A0ABR9G4D5</accession>
<gene>
    <name evidence="2" type="ORF">IGX34_00715</name>
</gene>
<name>A0ABR9G4D5_9GAMM</name>
<sequence>MSPGDRRTTKPSSEIEARHSFGLRVIAIYKAIKTVCLIIVAFVAFGLHKEQNFDHLVHMLEHLSLSDSNGLRLQLVQLLEQMGPGKFVAIGIVALCYAAIFATEGTGLWLRKHWAEWFTVIATGSLIPFEVYEVFHKFSWLKVGALLANVAIVIYLVQLAMQPHKRADDA</sequence>
<feature type="transmembrane region" description="Helical" evidence="1">
    <location>
        <begin position="21"/>
        <end position="47"/>
    </location>
</feature>
<keyword evidence="1" id="KW-1133">Transmembrane helix</keyword>
<feature type="transmembrane region" description="Helical" evidence="1">
    <location>
        <begin position="138"/>
        <end position="157"/>
    </location>
</feature>
<evidence type="ECO:0000313" key="3">
    <source>
        <dbReference type="Proteomes" id="UP000651010"/>
    </source>
</evidence>
<dbReference type="InterPro" id="IPR021125">
    <property type="entry name" value="DUF2127"/>
</dbReference>
<dbReference type="Proteomes" id="UP000651010">
    <property type="component" value="Unassembled WGS sequence"/>
</dbReference>
<feature type="transmembrane region" description="Helical" evidence="1">
    <location>
        <begin position="83"/>
        <end position="102"/>
    </location>
</feature>
<keyword evidence="3" id="KW-1185">Reference proteome</keyword>
<proteinExistence type="predicted"/>
<keyword evidence="1" id="KW-0472">Membrane</keyword>
<protein>
    <submittedName>
        <fullName evidence="2">DUF2127 domain-containing protein</fullName>
    </submittedName>
</protein>
<reference evidence="2 3" key="1">
    <citation type="submission" date="2020-09" db="EMBL/GenBank/DDBJ databases">
        <title>Dyella sp. 7MK23 isolated from forest soil.</title>
        <authorList>
            <person name="Fu J."/>
        </authorList>
    </citation>
    <scope>NUCLEOTIDE SEQUENCE [LARGE SCALE GENOMIC DNA]</scope>
    <source>
        <strain evidence="2 3">7MK23</strain>
    </source>
</reference>
<dbReference type="EMBL" id="JACZZA010000001">
    <property type="protein sequence ID" value="MBE1158885.1"/>
    <property type="molecule type" value="Genomic_DNA"/>
</dbReference>
<evidence type="ECO:0000313" key="2">
    <source>
        <dbReference type="EMBL" id="MBE1158885.1"/>
    </source>
</evidence>
<evidence type="ECO:0000256" key="1">
    <source>
        <dbReference type="SAM" id="Phobius"/>
    </source>
</evidence>
<comment type="caution">
    <text evidence="2">The sequence shown here is derived from an EMBL/GenBank/DDBJ whole genome shotgun (WGS) entry which is preliminary data.</text>
</comment>
<dbReference type="RefSeq" id="WP_192553749.1">
    <property type="nucleotide sequence ID" value="NZ_JACZZA010000001.1"/>
</dbReference>
<organism evidence="2 3">
    <name type="scientific">Dyella acidiphila</name>
    <dbReference type="NCBI Taxonomy" id="2775866"/>
    <lineage>
        <taxon>Bacteria</taxon>
        <taxon>Pseudomonadati</taxon>
        <taxon>Pseudomonadota</taxon>
        <taxon>Gammaproteobacteria</taxon>
        <taxon>Lysobacterales</taxon>
        <taxon>Rhodanobacteraceae</taxon>
        <taxon>Dyella</taxon>
    </lineage>
</organism>
<keyword evidence="1" id="KW-0812">Transmembrane</keyword>